<dbReference type="Proteomes" id="UP000053676">
    <property type="component" value="Unassembled WGS sequence"/>
</dbReference>
<dbReference type="PANTHER" id="PTHR11668">
    <property type="entry name" value="SERINE/THREONINE PROTEIN PHOSPHATASE"/>
    <property type="match status" value="1"/>
</dbReference>
<dbReference type="OrthoDB" id="5860751at2759"/>
<dbReference type="Gene3D" id="3.60.21.10">
    <property type="match status" value="1"/>
</dbReference>
<sequence length="228" mass="25453">MAPESLLPEVKCYFISFKVDRFIMVSYESYILSQLIEHGPYLYEWTPFELVSLLSQAADIFEGESTMLTLRSPITVIGDIRGQYQDLYRWLTIAGFPPRQKVLFLGGVVDKEEAGSIDCLALIAAMKLRFPHDVFFIRGIGETLPIKFQPRFRRRNDSAIQSAATRLCNSLPIAARISNQILAVHSGLAHEISICNTGAASATDRSCLDLASFDCVILELDDSAIKNL</sequence>
<dbReference type="InterPro" id="IPR006186">
    <property type="entry name" value="Ser/Thr-sp_prot-phosphatase"/>
</dbReference>
<dbReference type="SMART" id="SM00156">
    <property type="entry name" value="PP2Ac"/>
    <property type="match status" value="1"/>
</dbReference>
<evidence type="ECO:0000313" key="3">
    <source>
        <dbReference type="Proteomes" id="UP000053676"/>
    </source>
</evidence>
<dbReference type="GO" id="GO:0005737">
    <property type="term" value="C:cytoplasm"/>
    <property type="evidence" value="ECO:0007669"/>
    <property type="project" value="TreeGrafter"/>
</dbReference>
<dbReference type="EMBL" id="KI669253">
    <property type="protein sequence ID" value="ETN68500.1"/>
    <property type="molecule type" value="Genomic_DNA"/>
</dbReference>
<feature type="domain" description="Serine/threonine specific protein phosphatases" evidence="1">
    <location>
        <begin position="45"/>
        <end position="228"/>
    </location>
</feature>
<protein>
    <submittedName>
        <fullName evidence="2">Phosphoprotein phosphatase 1 domain protein</fullName>
    </submittedName>
</protein>
<dbReference type="GO" id="GO:0005634">
    <property type="term" value="C:nucleus"/>
    <property type="evidence" value="ECO:0007669"/>
    <property type="project" value="TreeGrafter"/>
</dbReference>
<dbReference type="PRINTS" id="PR00114">
    <property type="entry name" value="STPHPHTASE"/>
</dbReference>
<accession>W2SFX8</accession>
<reference evidence="3" key="1">
    <citation type="journal article" date="2014" name="Nat. Genet.">
        <title>Genome of the human hookworm Necator americanus.</title>
        <authorList>
            <person name="Tang Y.T."/>
            <person name="Gao X."/>
            <person name="Rosa B.A."/>
            <person name="Abubucker S."/>
            <person name="Hallsworth-Pepin K."/>
            <person name="Martin J."/>
            <person name="Tyagi R."/>
            <person name="Heizer E."/>
            <person name="Zhang X."/>
            <person name="Bhonagiri-Palsikar V."/>
            <person name="Minx P."/>
            <person name="Warren W.C."/>
            <person name="Wang Q."/>
            <person name="Zhan B."/>
            <person name="Hotez P.J."/>
            <person name="Sternberg P.W."/>
            <person name="Dougall A."/>
            <person name="Gaze S.T."/>
            <person name="Mulvenna J."/>
            <person name="Sotillo J."/>
            <person name="Ranganathan S."/>
            <person name="Rabelo E.M."/>
            <person name="Wilson R.K."/>
            <person name="Felgner P.L."/>
            <person name="Bethony J."/>
            <person name="Hawdon J.M."/>
            <person name="Gasser R.B."/>
            <person name="Loukas A."/>
            <person name="Mitreva M."/>
        </authorList>
    </citation>
    <scope>NUCLEOTIDE SEQUENCE [LARGE SCALE GENOMIC DNA]</scope>
</reference>
<evidence type="ECO:0000259" key="1">
    <source>
        <dbReference type="SMART" id="SM00156"/>
    </source>
</evidence>
<dbReference type="PANTHER" id="PTHR11668:SF290">
    <property type="entry name" value="SERINE_THREONINE SPECIFIC PROTEIN PHOSPHATASES DOMAIN-CONTAINING PROTEIN"/>
    <property type="match status" value="1"/>
</dbReference>
<evidence type="ECO:0000313" key="2">
    <source>
        <dbReference type="EMBL" id="ETN68500.1"/>
    </source>
</evidence>
<dbReference type="InterPro" id="IPR004843">
    <property type="entry name" value="Calcineurin-like_PHP"/>
</dbReference>
<name>W2SFX8_NECAM</name>
<proteinExistence type="predicted"/>
<dbReference type="GO" id="GO:0004722">
    <property type="term" value="F:protein serine/threonine phosphatase activity"/>
    <property type="evidence" value="ECO:0007669"/>
    <property type="project" value="TreeGrafter"/>
</dbReference>
<organism evidence="2 3">
    <name type="scientific">Necator americanus</name>
    <name type="common">Human hookworm</name>
    <dbReference type="NCBI Taxonomy" id="51031"/>
    <lineage>
        <taxon>Eukaryota</taxon>
        <taxon>Metazoa</taxon>
        <taxon>Ecdysozoa</taxon>
        <taxon>Nematoda</taxon>
        <taxon>Chromadorea</taxon>
        <taxon>Rhabditida</taxon>
        <taxon>Rhabditina</taxon>
        <taxon>Rhabditomorpha</taxon>
        <taxon>Strongyloidea</taxon>
        <taxon>Ancylostomatidae</taxon>
        <taxon>Bunostominae</taxon>
        <taxon>Necator</taxon>
    </lineage>
</organism>
<dbReference type="SUPFAM" id="SSF56300">
    <property type="entry name" value="Metallo-dependent phosphatases"/>
    <property type="match status" value="1"/>
</dbReference>
<dbReference type="Pfam" id="PF00149">
    <property type="entry name" value="Metallophos"/>
    <property type="match status" value="1"/>
</dbReference>
<gene>
    <name evidence="2" type="ORF">NECAME_05583</name>
</gene>
<dbReference type="InterPro" id="IPR050341">
    <property type="entry name" value="PP1_catalytic_subunit"/>
</dbReference>
<dbReference type="OMA" id="SSKIICM"/>
<keyword evidence="3" id="KW-1185">Reference proteome</keyword>
<dbReference type="STRING" id="51031.W2SFX8"/>
<dbReference type="KEGG" id="nai:NECAME_05583"/>
<dbReference type="InterPro" id="IPR029052">
    <property type="entry name" value="Metallo-depent_PP-like"/>
</dbReference>
<dbReference type="AlphaFoldDB" id="W2SFX8"/>